<dbReference type="Proteomes" id="UP000199634">
    <property type="component" value="Unassembled WGS sequence"/>
</dbReference>
<dbReference type="STRING" id="1159016.SAMN02927937_02927"/>
<dbReference type="PANTHER" id="PTHR38479:SF2">
    <property type="entry name" value="WINGED HELIX DNA-BINDING DOMAIN-CONTAINING PROTEIN"/>
    <property type="match status" value="1"/>
</dbReference>
<evidence type="ECO:0000313" key="1">
    <source>
        <dbReference type="EMBL" id="SEI04373.1"/>
    </source>
</evidence>
<dbReference type="Pfam" id="PF06224">
    <property type="entry name" value="AlkZ-like"/>
    <property type="match status" value="1"/>
</dbReference>
<dbReference type="PANTHER" id="PTHR38479">
    <property type="entry name" value="LMO0824 PROTEIN"/>
    <property type="match status" value="1"/>
</dbReference>
<accession>A0A1H6N1Q3</accession>
<dbReference type="GO" id="GO:0003677">
    <property type="term" value="F:DNA binding"/>
    <property type="evidence" value="ECO:0007669"/>
    <property type="project" value="UniProtKB-KW"/>
</dbReference>
<reference evidence="1 2" key="1">
    <citation type="submission" date="2016-10" db="EMBL/GenBank/DDBJ databases">
        <authorList>
            <person name="de Groot N.N."/>
        </authorList>
    </citation>
    <scope>NUCLEOTIDE SEQUENCE [LARGE SCALE GENOMIC DNA]</scope>
    <source>
        <strain evidence="1 2">CGMCC 1.10825</strain>
    </source>
</reference>
<sequence length="352" mass="40434">MTLNEIAINRLINQQISNPKLKTPQEVLEWMGAIQAQDYAMSKLAIGIRLPNNAFDKQIEDDLNNGKIIRTHLLRPTWHLVSADDVRWMMQLSAPNLNKSVASMNRSLGLDETVLKKSNSLIRKLLEKNEILTREEIMNELNKKGIATNDLRASHIMFRAETEMIVCNGERVGKQLTYALFDRKVPAAKPLQKDEALARLAEKYIQSRSPVTKKDFVWWSGLNVSDAKKAFEMVKSKFISSIIENEEYWTNETDNLKTNKDNSVYFLPAFDELIISYKDRTATIEAENQAKAFTKNGIFYPTIIYNGKVIGTWKKVSKGNETEIFPSFFSSLTESQKKKYKTAETKLKLFYE</sequence>
<evidence type="ECO:0000313" key="2">
    <source>
        <dbReference type="Proteomes" id="UP000199634"/>
    </source>
</evidence>
<dbReference type="AlphaFoldDB" id="A0A1H6N1Q3"/>
<keyword evidence="2" id="KW-1185">Reference proteome</keyword>
<organism evidence="1 2">
    <name type="scientific">Paenimyroides marinum</name>
    <dbReference type="NCBI Taxonomy" id="1159016"/>
    <lineage>
        <taxon>Bacteria</taxon>
        <taxon>Pseudomonadati</taxon>
        <taxon>Bacteroidota</taxon>
        <taxon>Flavobacteriia</taxon>
        <taxon>Flavobacteriales</taxon>
        <taxon>Flavobacteriaceae</taxon>
        <taxon>Paenimyroides</taxon>
    </lineage>
</organism>
<gene>
    <name evidence="1" type="ORF">SAMN02927937_02927</name>
</gene>
<name>A0A1H6N1Q3_9FLAO</name>
<proteinExistence type="predicted"/>
<dbReference type="InterPro" id="IPR009351">
    <property type="entry name" value="AlkZ-like"/>
</dbReference>
<protein>
    <submittedName>
        <fullName evidence="1">Winged helix DNA-binding domain-containing protein</fullName>
    </submittedName>
</protein>
<dbReference type="EMBL" id="FNXE01000089">
    <property type="protein sequence ID" value="SEI04373.1"/>
    <property type="molecule type" value="Genomic_DNA"/>
</dbReference>
<keyword evidence="1" id="KW-0238">DNA-binding</keyword>